<dbReference type="EMBL" id="JACEZS010000002">
    <property type="protein sequence ID" value="MBA5604523.1"/>
    <property type="molecule type" value="Genomic_DNA"/>
</dbReference>
<proteinExistence type="predicted"/>
<dbReference type="Proteomes" id="UP000566711">
    <property type="component" value="Unassembled WGS sequence"/>
</dbReference>
<dbReference type="Gene3D" id="1.25.40.10">
    <property type="entry name" value="Tetratricopeptide repeat domain"/>
    <property type="match status" value="1"/>
</dbReference>
<evidence type="ECO:0000256" key="2">
    <source>
        <dbReference type="SAM" id="Phobius"/>
    </source>
</evidence>
<evidence type="ECO:0000313" key="4">
    <source>
        <dbReference type="EMBL" id="MBA5604523.1"/>
    </source>
</evidence>
<feature type="region of interest" description="Disordered" evidence="1">
    <location>
        <begin position="244"/>
        <end position="302"/>
    </location>
</feature>
<keyword evidence="2" id="KW-0812">Transmembrane</keyword>
<dbReference type="RefSeq" id="WP_182214332.1">
    <property type="nucleotide sequence ID" value="NZ_JACEZS010000002.1"/>
</dbReference>
<feature type="transmembrane region" description="Helical" evidence="2">
    <location>
        <begin position="139"/>
        <end position="159"/>
    </location>
</feature>
<keyword evidence="2" id="KW-0472">Membrane</keyword>
<reference evidence="4 5" key="1">
    <citation type="submission" date="2020-07" db="EMBL/GenBank/DDBJ databases">
        <title>Novel species isolated from subtropical streams in China.</title>
        <authorList>
            <person name="Lu H."/>
        </authorList>
    </citation>
    <scope>NUCLEOTIDE SEQUENCE [LARGE SCALE GENOMIC DNA]</scope>
    <source>
        <strain evidence="4 5">FT3S</strain>
    </source>
</reference>
<keyword evidence="5" id="KW-1185">Reference proteome</keyword>
<gene>
    <name evidence="4" type="ORF">H3H36_04005</name>
</gene>
<dbReference type="SUPFAM" id="SSF48452">
    <property type="entry name" value="TPR-like"/>
    <property type="match status" value="1"/>
</dbReference>
<evidence type="ECO:0000256" key="1">
    <source>
        <dbReference type="SAM" id="MobiDB-lite"/>
    </source>
</evidence>
<sequence length="302" mass="31457">MTAMKLVRTTLIASALALSAPVFAADPTMHEVYLAAEAGKFTEAQAMMDQVLRDHPNSGKAHFVEAELLAKQGKMSQAQAELSKAEQLAPGLPFAKPGTVEKLRLVMSQPTPAQRAAAAPITHPNYGQQAPAPRPANSGLPWGMLLILGAGLVGFIVLASRFMARRQAEAQGPAGMAPYAPGAPQGYNPGYNQGYGQPQGWGQQGMGQQPQGPGMGSRIMGGLATGAAVGAGVVAGEALMRHFTEGDSNRERSHSDSRNDIIYDDPTQRNNLAGDDMGGTDFGVSDSGSWDDNSGGGGGDDW</sequence>
<dbReference type="InterPro" id="IPR011990">
    <property type="entry name" value="TPR-like_helical_dom_sf"/>
</dbReference>
<evidence type="ECO:0000313" key="5">
    <source>
        <dbReference type="Proteomes" id="UP000566711"/>
    </source>
</evidence>
<feature type="region of interest" description="Disordered" evidence="1">
    <location>
        <begin position="188"/>
        <end position="219"/>
    </location>
</feature>
<comment type="caution">
    <text evidence="4">The sequence shown here is derived from an EMBL/GenBank/DDBJ whole genome shotgun (WGS) entry which is preliminary data.</text>
</comment>
<dbReference type="Pfam" id="PF14559">
    <property type="entry name" value="TPR_19"/>
    <property type="match status" value="1"/>
</dbReference>
<organism evidence="4 5">
    <name type="scientific">Rugamonas fusca</name>
    <dbReference type="NCBI Taxonomy" id="2758568"/>
    <lineage>
        <taxon>Bacteria</taxon>
        <taxon>Pseudomonadati</taxon>
        <taxon>Pseudomonadota</taxon>
        <taxon>Betaproteobacteria</taxon>
        <taxon>Burkholderiales</taxon>
        <taxon>Oxalobacteraceae</taxon>
        <taxon>Telluria group</taxon>
        <taxon>Rugamonas</taxon>
    </lineage>
</organism>
<feature type="chain" id="PRO_5031415529" evidence="3">
    <location>
        <begin position="25"/>
        <end position="302"/>
    </location>
</feature>
<evidence type="ECO:0000256" key="3">
    <source>
        <dbReference type="SAM" id="SignalP"/>
    </source>
</evidence>
<feature type="compositionally biased region" description="Low complexity" evidence="1">
    <location>
        <begin position="283"/>
        <end position="293"/>
    </location>
</feature>
<feature type="compositionally biased region" description="Basic and acidic residues" evidence="1">
    <location>
        <begin position="244"/>
        <end position="261"/>
    </location>
</feature>
<keyword evidence="2" id="KW-1133">Transmembrane helix</keyword>
<dbReference type="AlphaFoldDB" id="A0A7W2EEL9"/>
<accession>A0A7W2EEL9</accession>
<keyword evidence="3" id="KW-0732">Signal</keyword>
<name>A0A7W2EEL9_9BURK</name>
<feature type="signal peptide" evidence="3">
    <location>
        <begin position="1"/>
        <end position="24"/>
    </location>
</feature>
<protein>
    <submittedName>
        <fullName evidence="4">Tetratricopeptide repeat protein</fullName>
    </submittedName>
</protein>